<dbReference type="OrthoDB" id="9775082at2"/>
<dbReference type="Gene3D" id="3.30.43.10">
    <property type="entry name" value="Uridine Diphospho-n-acetylenolpyruvylglucosamine Reductase, domain 2"/>
    <property type="match status" value="1"/>
</dbReference>
<evidence type="ECO:0000256" key="3">
    <source>
        <dbReference type="ARBA" id="ARBA00022630"/>
    </source>
</evidence>
<dbReference type="InterPro" id="IPR006094">
    <property type="entry name" value="Oxid_FAD_bind_N"/>
</dbReference>
<dbReference type="SUPFAM" id="SSF56176">
    <property type="entry name" value="FAD-binding/transporter-associated domain-like"/>
    <property type="match status" value="1"/>
</dbReference>
<evidence type="ECO:0000256" key="5">
    <source>
        <dbReference type="ARBA" id="ARBA00023002"/>
    </source>
</evidence>
<dbReference type="PROSITE" id="PS00862">
    <property type="entry name" value="OX2_COVAL_FAD"/>
    <property type="match status" value="1"/>
</dbReference>
<dbReference type="GO" id="GO:0016491">
    <property type="term" value="F:oxidoreductase activity"/>
    <property type="evidence" value="ECO:0007669"/>
    <property type="project" value="UniProtKB-KW"/>
</dbReference>
<dbReference type="Proteomes" id="UP000199077">
    <property type="component" value="Chromosome I"/>
</dbReference>
<dbReference type="InterPro" id="IPR006093">
    <property type="entry name" value="Oxy_OxRdtase_FAD_BS"/>
</dbReference>
<keyword evidence="4" id="KW-0274">FAD</keyword>
<gene>
    <name evidence="8" type="ORF">SAMN04489867_2890</name>
</gene>
<accession>A0A1H0TN75</accession>
<evidence type="ECO:0000256" key="4">
    <source>
        <dbReference type="ARBA" id="ARBA00022827"/>
    </source>
</evidence>
<dbReference type="InterPro" id="IPR016167">
    <property type="entry name" value="FAD-bd_PCMH_sub1"/>
</dbReference>
<dbReference type="PANTHER" id="PTHR42973:SF39">
    <property type="entry name" value="FAD-BINDING PCMH-TYPE DOMAIN-CONTAINING PROTEIN"/>
    <property type="match status" value="1"/>
</dbReference>
<comment type="similarity">
    <text evidence="2">Belongs to the oxygen-dependent FAD-linked oxidoreductase family.</text>
</comment>
<keyword evidence="3" id="KW-0285">Flavoprotein</keyword>
<dbReference type="InterPro" id="IPR016169">
    <property type="entry name" value="FAD-bd_PCMH_sub2"/>
</dbReference>
<protein>
    <submittedName>
        <fullName evidence="8">FAD/FMN-containing dehydrogenase</fullName>
    </submittedName>
</protein>
<keyword evidence="9" id="KW-1185">Reference proteome</keyword>
<evidence type="ECO:0000259" key="7">
    <source>
        <dbReference type="PROSITE" id="PS51387"/>
    </source>
</evidence>
<proteinExistence type="inferred from homology"/>
<evidence type="ECO:0000256" key="2">
    <source>
        <dbReference type="ARBA" id="ARBA00005466"/>
    </source>
</evidence>
<dbReference type="EMBL" id="LT629711">
    <property type="protein sequence ID" value="SDP55215.1"/>
    <property type="molecule type" value="Genomic_DNA"/>
</dbReference>
<evidence type="ECO:0000313" key="8">
    <source>
        <dbReference type="EMBL" id="SDP55215.1"/>
    </source>
</evidence>
<evidence type="ECO:0000256" key="6">
    <source>
        <dbReference type="SAM" id="MobiDB-lite"/>
    </source>
</evidence>
<dbReference type="InterPro" id="IPR050416">
    <property type="entry name" value="FAD-linked_Oxidoreductase"/>
</dbReference>
<dbReference type="PANTHER" id="PTHR42973">
    <property type="entry name" value="BINDING OXIDOREDUCTASE, PUTATIVE (AFU_ORTHOLOGUE AFUA_1G17690)-RELATED"/>
    <property type="match status" value="1"/>
</dbReference>
<dbReference type="Pfam" id="PF01565">
    <property type="entry name" value="FAD_binding_4"/>
    <property type="match status" value="1"/>
</dbReference>
<keyword evidence="5" id="KW-0560">Oxidoreductase</keyword>
<comment type="cofactor">
    <cofactor evidence="1">
        <name>FAD</name>
        <dbReference type="ChEBI" id="CHEBI:57692"/>
    </cofactor>
</comment>
<feature type="domain" description="FAD-binding PCMH-type" evidence="7">
    <location>
        <begin position="62"/>
        <end position="234"/>
    </location>
</feature>
<evidence type="ECO:0000313" key="9">
    <source>
        <dbReference type="Proteomes" id="UP000199077"/>
    </source>
</evidence>
<dbReference type="InterPro" id="IPR036318">
    <property type="entry name" value="FAD-bd_PCMH-like_sf"/>
</dbReference>
<sequence>MTSQISLTAPREKSPRAKSPRAQSLRAKSPRAESLRGLGPGAVHLPGDARYDAARLPWNVALDQRPAAVAQPRTVAEVQQVVRAVVAADLRIAPQSTGHNAGPLVAQGLDDVVVLRTSAMTGVTIDPVRRIARVEGGALWLHATEPAGEHGLAALHGSSPDVGIAGYSLGGGIGWYARRLGLATNSLTAIELVTADGEHLRADAHRNAELFWALRGGGGSFGVVTALEFRLYAIESAYAGMLIWDRELAEPVLRRWAQWAPGAPDDVTTSFRILNLPPVPDVPEMLRGRSVVVIDGAVLGSDDAGAAVIADLRALSPEIDTFGRVPARSLVRLHMDPEGPTPVVSDSAMLAGFPDEAVDAFLSEVGPGSSSSLLLAELRQLGGALGREHEGGGALKQLDGEFVAFAAAMAMTPEMGAQGEHDAHRLTKVLSPWANGRSYLNFAENATDPRTGYDERTWLQLKGIRSAIDPHGVFVGNHRIPRLVENGRVTD</sequence>
<dbReference type="STRING" id="443156.SAMN04489867_2890"/>
<dbReference type="AlphaFoldDB" id="A0A1H0TN75"/>
<dbReference type="Gene3D" id="3.40.462.20">
    <property type="match status" value="1"/>
</dbReference>
<dbReference type="InterPro" id="IPR016166">
    <property type="entry name" value="FAD-bd_PCMH"/>
</dbReference>
<organism evidence="8 9">
    <name type="scientific">Pedococcus dokdonensis</name>
    <dbReference type="NCBI Taxonomy" id="443156"/>
    <lineage>
        <taxon>Bacteria</taxon>
        <taxon>Bacillati</taxon>
        <taxon>Actinomycetota</taxon>
        <taxon>Actinomycetes</taxon>
        <taxon>Micrococcales</taxon>
        <taxon>Intrasporangiaceae</taxon>
        <taxon>Pedococcus</taxon>
    </lineage>
</organism>
<dbReference type="GO" id="GO:0071949">
    <property type="term" value="F:FAD binding"/>
    <property type="evidence" value="ECO:0007669"/>
    <property type="project" value="InterPro"/>
</dbReference>
<dbReference type="RefSeq" id="WP_091786848.1">
    <property type="nucleotide sequence ID" value="NZ_LT629711.1"/>
</dbReference>
<feature type="region of interest" description="Disordered" evidence="6">
    <location>
        <begin position="1"/>
        <end position="41"/>
    </location>
</feature>
<name>A0A1H0TN75_9MICO</name>
<reference evidence="9" key="1">
    <citation type="submission" date="2016-10" db="EMBL/GenBank/DDBJ databases">
        <authorList>
            <person name="Varghese N."/>
            <person name="Submissions S."/>
        </authorList>
    </citation>
    <scope>NUCLEOTIDE SEQUENCE [LARGE SCALE GENOMIC DNA]</scope>
    <source>
        <strain evidence="9">DSM 22329</strain>
    </source>
</reference>
<dbReference type="PROSITE" id="PS51387">
    <property type="entry name" value="FAD_PCMH"/>
    <property type="match status" value="1"/>
</dbReference>
<dbReference type="Gene3D" id="3.30.465.10">
    <property type="match status" value="1"/>
</dbReference>
<evidence type="ECO:0000256" key="1">
    <source>
        <dbReference type="ARBA" id="ARBA00001974"/>
    </source>
</evidence>